<evidence type="ECO:0000256" key="2">
    <source>
        <dbReference type="ARBA" id="ARBA00015190"/>
    </source>
</evidence>
<keyword evidence="3" id="KW-0698">rRNA processing</keyword>
<keyword evidence="5" id="KW-0808">Transferase</keyword>
<dbReference type="SUPFAM" id="SSF53335">
    <property type="entry name" value="S-adenosyl-L-methionine-dependent methyltransferases"/>
    <property type="match status" value="1"/>
</dbReference>
<keyword evidence="7" id="KW-0694">RNA-binding</keyword>
<dbReference type="GO" id="GO:0008649">
    <property type="term" value="F:rRNA methyltransferase activity"/>
    <property type="evidence" value="ECO:0007669"/>
    <property type="project" value="TreeGrafter"/>
</dbReference>
<dbReference type="AlphaFoldDB" id="A0A075HQL6"/>
<keyword evidence="4 8" id="KW-0489">Methyltransferase</keyword>
<evidence type="ECO:0000256" key="7">
    <source>
        <dbReference type="ARBA" id="ARBA00022884"/>
    </source>
</evidence>
<dbReference type="SMART" id="SM01206">
    <property type="entry name" value="Fibrillarin"/>
    <property type="match status" value="1"/>
</dbReference>
<dbReference type="GO" id="GO:1990259">
    <property type="term" value="F:histone H2AQ104 methyltransferase activity"/>
    <property type="evidence" value="ECO:0007669"/>
    <property type="project" value="TreeGrafter"/>
</dbReference>
<protein>
    <recommendedName>
        <fullName evidence="2">rRNA 2'-O-methyltransferase fibrillarin</fullName>
    </recommendedName>
</protein>
<evidence type="ECO:0000256" key="5">
    <source>
        <dbReference type="ARBA" id="ARBA00022679"/>
    </source>
</evidence>
<organism evidence="8">
    <name type="scientific">uncultured marine thaumarchaeote KM3_82_A11</name>
    <dbReference type="NCBI Taxonomy" id="1456301"/>
    <lineage>
        <taxon>Archaea</taxon>
        <taxon>Nitrososphaerota</taxon>
        <taxon>environmental samples</taxon>
    </lineage>
</organism>
<dbReference type="EMBL" id="KF901102">
    <property type="protein sequence ID" value="AIF18109.1"/>
    <property type="molecule type" value="Genomic_DNA"/>
</dbReference>
<comment type="similarity">
    <text evidence="1">Belongs to the methyltransferase superfamily. Fibrillarin family.</text>
</comment>
<dbReference type="PANTHER" id="PTHR10335">
    <property type="entry name" value="RRNA 2-O-METHYLTRANSFERASE FIBRILLARIN"/>
    <property type="match status" value="1"/>
</dbReference>
<evidence type="ECO:0000256" key="6">
    <source>
        <dbReference type="ARBA" id="ARBA00022694"/>
    </source>
</evidence>
<evidence type="ECO:0000256" key="3">
    <source>
        <dbReference type="ARBA" id="ARBA00022552"/>
    </source>
</evidence>
<dbReference type="InterPro" id="IPR029063">
    <property type="entry name" value="SAM-dependent_MTases_sf"/>
</dbReference>
<dbReference type="PRINTS" id="PR00052">
    <property type="entry name" value="FIBRILLARIN"/>
</dbReference>
<dbReference type="GO" id="GO:0003723">
    <property type="term" value="F:RNA binding"/>
    <property type="evidence" value="ECO:0007669"/>
    <property type="project" value="UniProtKB-KW"/>
</dbReference>
<dbReference type="GO" id="GO:0000494">
    <property type="term" value="P:box C/D sno(s)RNA 3'-end processing"/>
    <property type="evidence" value="ECO:0007669"/>
    <property type="project" value="TreeGrafter"/>
</dbReference>
<keyword evidence="6" id="KW-0819">tRNA processing</keyword>
<dbReference type="GO" id="GO:0008033">
    <property type="term" value="P:tRNA processing"/>
    <property type="evidence" value="ECO:0007669"/>
    <property type="project" value="UniProtKB-KW"/>
</dbReference>
<dbReference type="Gene3D" id="3.40.50.150">
    <property type="entry name" value="Vaccinia Virus protein VP39"/>
    <property type="match status" value="1"/>
</dbReference>
<evidence type="ECO:0000256" key="1">
    <source>
        <dbReference type="ARBA" id="ARBA00010632"/>
    </source>
</evidence>
<proteinExistence type="inferred from homology"/>
<dbReference type="Pfam" id="PF01269">
    <property type="entry name" value="Fibrillarin"/>
    <property type="match status" value="1"/>
</dbReference>
<dbReference type="InterPro" id="IPR000692">
    <property type="entry name" value="Fibrillarin"/>
</dbReference>
<evidence type="ECO:0000256" key="4">
    <source>
        <dbReference type="ARBA" id="ARBA00022603"/>
    </source>
</evidence>
<accession>A0A075HQL6</accession>
<reference evidence="8" key="1">
    <citation type="journal article" date="2014" name="Genome Biol. Evol.">
        <title>Pangenome evidence for extensive interdomain horizontal transfer affecting lineage core and shell genes in uncultured planktonic thaumarchaeota and euryarchaeota.</title>
        <authorList>
            <person name="Deschamps P."/>
            <person name="Zivanovic Y."/>
            <person name="Moreira D."/>
            <person name="Rodriguez-Valera F."/>
            <person name="Lopez-Garcia P."/>
        </authorList>
    </citation>
    <scope>NUCLEOTIDE SEQUENCE</scope>
</reference>
<dbReference type="PANTHER" id="PTHR10335:SF17">
    <property type="entry name" value="FIBRILLARIN"/>
    <property type="match status" value="1"/>
</dbReference>
<sequence>MSKNNSKIIWEKSDGRKKLFTVIPKSENQTNQYRNWNPFYSKLAAALFNGLEIFPFKSDSKIFYSDSSSTTTLNHLLDIVDSKGTIHLQKNNIAKIKNLKNVVIIDQEKNYTLSSNALKESFDVIYLDIITNGNLRTQILNHEKTLKNSGFLIIILNKITKINDPSFRDQINNIIINSNSSLKLIQEINLSNFFKKSMMIIMQKIE</sequence>
<name>A0A075HQL6_9ARCH</name>
<evidence type="ECO:0000313" key="8">
    <source>
        <dbReference type="EMBL" id="AIF18109.1"/>
    </source>
</evidence>